<gene>
    <name evidence="1" type="ORF">CEXT_134961</name>
</gene>
<dbReference type="Proteomes" id="UP001054945">
    <property type="component" value="Unassembled WGS sequence"/>
</dbReference>
<evidence type="ECO:0000313" key="1">
    <source>
        <dbReference type="EMBL" id="GIY02999.1"/>
    </source>
</evidence>
<proteinExistence type="predicted"/>
<organism evidence="1 2">
    <name type="scientific">Caerostris extrusa</name>
    <name type="common">Bark spider</name>
    <name type="synonym">Caerostris bankana</name>
    <dbReference type="NCBI Taxonomy" id="172846"/>
    <lineage>
        <taxon>Eukaryota</taxon>
        <taxon>Metazoa</taxon>
        <taxon>Ecdysozoa</taxon>
        <taxon>Arthropoda</taxon>
        <taxon>Chelicerata</taxon>
        <taxon>Arachnida</taxon>
        <taxon>Araneae</taxon>
        <taxon>Araneomorphae</taxon>
        <taxon>Entelegynae</taxon>
        <taxon>Araneoidea</taxon>
        <taxon>Araneidae</taxon>
        <taxon>Caerostris</taxon>
    </lineage>
</organism>
<accession>A0AAV4Q3C8</accession>
<protein>
    <submittedName>
        <fullName evidence="1">Uncharacterized protein</fullName>
    </submittedName>
</protein>
<sequence length="101" mass="11604">MSLSRRGFMDFFIPEVVQITPFIHPQKNKPQRRISIHTLCDVIQSRPTPSFEIFLPMAMPILDGLRARYTGVKADDFLLKNFIQLSSLVGISVMKELPSQR</sequence>
<keyword evidence="2" id="KW-1185">Reference proteome</keyword>
<evidence type="ECO:0000313" key="2">
    <source>
        <dbReference type="Proteomes" id="UP001054945"/>
    </source>
</evidence>
<dbReference type="AlphaFoldDB" id="A0AAV4Q3C8"/>
<name>A0AAV4Q3C8_CAEEX</name>
<dbReference type="EMBL" id="BPLR01005526">
    <property type="protein sequence ID" value="GIY02999.1"/>
    <property type="molecule type" value="Genomic_DNA"/>
</dbReference>
<comment type="caution">
    <text evidence="1">The sequence shown here is derived from an EMBL/GenBank/DDBJ whole genome shotgun (WGS) entry which is preliminary data.</text>
</comment>
<reference evidence="1 2" key="1">
    <citation type="submission" date="2021-06" db="EMBL/GenBank/DDBJ databases">
        <title>Caerostris extrusa draft genome.</title>
        <authorList>
            <person name="Kono N."/>
            <person name="Arakawa K."/>
        </authorList>
    </citation>
    <scope>NUCLEOTIDE SEQUENCE [LARGE SCALE GENOMIC DNA]</scope>
</reference>